<name>A0ACD1ISX2_9EURO</name>
<evidence type="ECO:0000313" key="1">
    <source>
        <dbReference type="EMBL" id="RAK93715.1"/>
    </source>
</evidence>
<organism evidence="1 2">
    <name type="scientific">Aspergillus costaricaensis CBS 115574</name>
    <dbReference type="NCBI Taxonomy" id="1448317"/>
    <lineage>
        <taxon>Eukaryota</taxon>
        <taxon>Fungi</taxon>
        <taxon>Dikarya</taxon>
        <taxon>Ascomycota</taxon>
        <taxon>Pezizomycotina</taxon>
        <taxon>Eurotiomycetes</taxon>
        <taxon>Eurotiomycetidae</taxon>
        <taxon>Eurotiales</taxon>
        <taxon>Aspergillaceae</taxon>
        <taxon>Aspergillus</taxon>
        <taxon>Aspergillus subgen. Circumdati</taxon>
    </lineage>
</organism>
<keyword evidence="1" id="KW-0560">Oxidoreductase</keyword>
<keyword evidence="2" id="KW-1185">Reference proteome</keyword>
<dbReference type="EMBL" id="KZ824536">
    <property type="protein sequence ID" value="RAK93715.1"/>
    <property type="molecule type" value="Genomic_DNA"/>
</dbReference>
<accession>A0ACD1ISX2</accession>
<dbReference type="Proteomes" id="UP000249748">
    <property type="component" value="Unassembled WGS sequence"/>
</dbReference>
<protein>
    <submittedName>
        <fullName evidence="1">FAD binding monooxygenase</fullName>
    </submittedName>
</protein>
<proteinExistence type="predicted"/>
<gene>
    <name evidence="1" type="ORF">BO79DRAFT_268004</name>
</gene>
<evidence type="ECO:0000313" key="2">
    <source>
        <dbReference type="Proteomes" id="UP000249748"/>
    </source>
</evidence>
<keyword evidence="1" id="KW-0503">Monooxygenase</keyword>
<reference evidence="1" key="1">
    <citation type="submission" date="2018-02" db="EMBL/GenBank/DDBJ databases">
        <title>The genomes of Aspergillus section Nigri reveals drivers in fungal speciation.</title>
        <authorList>
            <consortium name="DOE Joint Genome Institute"/>
            <person name="Vesth T.C."/>
            <person name="Nybo J."/>
            <person name="Theobald S."/>
            <person name="Brandl J."/>
            <person name="Frisvad J.C."/>
            <person name="Nielsen K.F."/>
            <person name="Lyhne E.K."/>
            <person name="Kogle M.E."/>
            <person name="Kuo A."/>
            <person name="Riley R."/>
            <person name="Clum A."/>
            <person name="Nolan M."/>
            <person name="Lipzen A."/>
            <person name="Salamov A."/>
            <person name="Henrissat B."/>
            <person name="Wiebenga A."/>
            <person name="De vries R.P."/>
            <person name="Grigoriev I.V."/>
            <person name="Mortensen U.H."/>
            <person name="Andersen M.R."/>
            <person name="Baker S.E."/>
        </authorList>
    </citation>
    <scope>NUCLEOTIDE SEQUENCE</scope>
    <source>
        <strain evidence="1">CBS 115574</strain>
    </source>
</reference>
<sequence>MAPKADVQVLIVGGGIAGLTLANICKKIGLSYKVFERTAEVTPVGAGISLAPNALRLLDQLGFMDIIRKEGQPLRKIQVYRNTTRWSLLDFEWLEPTYGYSMYSMPRHSMHRALYHRVDPEHVILGAEVVGIEDEPNSPTVKIRLADGREFSGEVLVGADGIRSIVRRLLADKQGLAGVNTIRFTGRTHMTGISYPLEHLGPNDLGVATWVFYDDCILTSWPCTENRQWFVGVKPSEAKTTTRSTWKGATKEMINESYGHRFHPFGKNHTWLTDSLSSAVVDVAERVTASDVFEETAFPKMAHGRVALVGDSAHSMTSFIGQGACQAIEDVGELANLLHTYFAGQSGDPQVLHDLLQEFRKSREPRARNLVYYSSIFAQVHTGRLPYGLGPLARRIAFTYAPVWCWKWACNPLYGYQPRVHALDLLSR</sequence>